<dbReference type="KEGG" id="shyd:CJD35_18900"/>
<evidence type="ECO:0000256" key="2">
    <source>
        <dbReference type="SAM" id="SignalP"/>
    </source>
</evidence>
<feature type="signal peptide" evidence="2">
    <location>
        <begin position="1"/>
        <end position="21"/>
    </location>
</feature>
<accession>A0A249MYV2</accession>
<dbReference type="AlphaFoldDB" id="A0A249MYV2"/>
<gene>
    <name evidence="3" type="ORF">CJD35_18900</name>
</gene>
<evidence type="ECO:0000313" key="4">
    <source>
        <dbReference type="Proteomes" id="UP000217141"/>
    </source>
</evidence>
<name>A0A249MYV2_SPHXE</name>
<dbReference type="RefSeq" id="WP_095687425.1">
    <property type="nucleotide sequence ID" value="NZ_CP022747.1"/>
</dbReference>
<feature type="compositionally biased region" description="Low complexity" evidence="1">
    <location>
        <begin position="159"/>
        <end position="170"/>
    </location>
</feature>
<feature type="region of interest" description="Disordered" evidence="1">
    <location>
        <begin position="147"/>
        <end position="170"/>
    </location>
</feature>
<dbReference type="Proteomes" id="UP000217141">
    <property type="component" value="Plasmid p1"/>
</dbReference>
<keyword evidence="3" id="KW-0614">Plasmid</keyword>
<proteinExistence type="predicted"/>
<sequence>MGRWTGIGALAAVVWAPPLMAQSAGMTREQAKALYGAGGFPVVTDAVGPTNRCGKPARPRITFVDMNGDGRKEALFIDSGDCYQQEKRWYAVATQGPDGRWRRILEGEGSVAASGTAVNGWFVLNATRGGVTTRLAYDGNVYTDARTASAAARPGPSTARNATPGPAPAAAPAGDAAIFLAAGFRMKKGRWESGCYDDGVDGGPGAYEPGRIEERRDLNGDGKPEAIITEGGTYCYGNTGAAFWVMSQQADGRWKRIYNSVGIADIRRTKGADGWPDIGIGGPGLCMPVVRWNGRAYVDLRVEGKGCAR</sequence>
<dbReference type="SUPFAM" id="SSF69318">
    <property type="entry name" value="Integrin alpha N-terminal domain"/>
    <property type="match status" value="1"/>
</dbReference>
<keyword evidence="2" id="KW-0732">Signal</keyword>
<reference evidence="3 4" key="1">
    <citation type="submission" date="2017-08" db="EMBL/GenBank/DDBJ databases">
        <title>Whole Genome Sequence of Sphingobium hydrophobicum C1: Insights into Adaption to the Electronic-waste Contaminated Sediment.</title>
        <authorList>
            <person name="Song D."/>
            <person name="Chen X."/>
            <person name="Xu M."/>
        </authorList>
    </citation>
    <scope>NUCLEOTIDE SEQUENCE [LARGE SCALE GENOMIC DNA]</scope>
    <source>
        <strain evidence="3 4">C1</strain>
        <plasmid evidence="3 4">p1</plasmid>
    </source>
</reference>
<dbReference type="InterPro" id="IPR028994">
    <property type="entry name" value="Integrin_alpha_N"/>
</dbReference>
<evidence type="ECO:0000313" key="3">
    <source>
        <dbReference type="EMBL" id="ASY46553.1"/>
    </source>
</evidence>
<feature type="chain" id="PRO_5012445103" evidence="2">
    <location>
        <begin position="22"/>
        <end position="309"/>
    </location>
</feature>
<dbReference type="EMBL" id="CP022747">
    <property type="protein sequence ID" value="ASY46553.1"/>
    <property type="molecule type" value="Genomic_DNA"/>
</dbReference>
<geneLocation type="plasmid" evidence="3 4">
    <name>p1</name>
</geneLocation>
<organism evidence="3 4">
    <name type="scientific">Sphingobium xenophagum</name>
    <dbReference type="NCBI Taxonomy" id="121428"/>
    <lineage>
        <taxon>Bacteria</taxon>
        <taxon>Pseudomonadati</taxon>
        <taxon>Pseudomonadota</taxon>
        <taxon>Alphaproteobacteria</taxon>
        <taxon>Sphingomonadales</taxon>
        <taxon>Sphingomonadaceae</taxon>
        <taxon>Sphingobium</taxon>
    </lineage>
</organism>
<evidence type="ECO:0000256" key="1">
    <source>
        <dbReference type="SAM" id="MobiDB-lite"/>
    </source>
</evidence>
<protein>
    <submittedName>
        <fullName evidence="3">Uncharacterized protein</fullName>
    </submittedName>
</protein>